<protein>
    <recommendedName>
        <fullName evidence="1">DUF7931 domain-containing protein</fullName>
    </recommendedName>
</protein>
<gene>
    <name evidence="2" type="ORF">LG219_00205</name>
</gene>
<dbReference type="Proteomes" id="UP001198034">
    <property type="component" value="Unassembled WGS sequence"/>
</dbReference>
<dbReference type="Pfam" id="PF25559">
    <property type="entry name" value="DUF7931"/>
    <property type="match status" value="1"/>
</dbReference>
<reference evidence="2 3" key="1">
    <citation type="submission" date="2021-10" db="EMBL/GenBank/DDBJ databases">
        <authorList>
            <person name="Chen M."/>
        </authorList>
    </citation>
    <scope>NUCLEOTIDE SEQUENCE [LARGE SCALE GENOMIC DNA]</scope>
    <source>
        <strain evidence="2 3">H3-26</strain>
    </source>
</reference>
<sequence>MPFDRKLSYQAAFLATLRLARRELILCERDFCESDIGSRACHDALWDFFTATPSGRLKIWVQNADFLATRCPRLLQLRDRFAHLIEIRQGNDFLQGKEKGFVVADRQFFLQRHHFSSFRGEAGENPSIVANLQHDFALLWEQASQPDSLQRLYL</sequence>
<name>A0ABS8BG71_9NEIS</name>
<dbReference type="InterPro" id="IPR057691">
    <property type="entry name" value="DUF7931"/>
</dbReference>
<accession>A0ABS8BG71</accession>
<comment type="caution">
    <text evidence="2">The sequence shown here is derived from an EMBL/GenBank/DDBJ whole genome shotgun (WGS) entry which is preliminary data.</text>
</comment>
<evidence type="ECO:0000259" key="1">
    <source>
        <dbReference type="Pfam" id="PF25559"/>
    </source>
</evidence>
<feature type="domain" description="DUF7931" evidence="1">
    <location>
        <begin position="9"/>
        <end position="151"/>
    </location>
</feature>
<keyword evidence="3" id="KW-1185">Reference proteome</keyword>
<organism evidence="2 3">
    <name type="scientific">Deefgea salmonis</name>
    <dbReference type="NCBI Taxonomy" id="2875502"/>
    <lineage>
        <taxon>Bacteria</taxon>
        <taxon>Pseudomonadati</taxon>
        <taxon>Pseudomonadota</taxon>
        <taxon>Betaproteobacteria</taxon>
        <taxon>Neisseriales</taxon>
        <taxon>Chitinibacteraceae</taxon>
        <taxon>Deefgea</taxon>
    </lineage>
</organism>
<evidence type="ECO:0000313" key="2">
    <source>
        <dbReference type="EMBL" id="MCB5194709.1"/>
    </source>
</evidence>
<evidence type="ECO:0000313" key="3">
    <source>
        <dbReference type="Proteomes" id="UP001198034"/>
    </source>
</evidence>
<dbReference type="RefSeq" id="WP_226762541.1">
    <property type="nucleotide sequence ID" value="NZ_JAJAWG010000001.1"/>
</dbReference>
<dbReference type="EMBL" id="JAJAWG010000001">
    <property type="protein sequence ID" value="MCB5194709.1"/>
    <property type="molecule type" value="Genomic_DNA"/>
</dbReference>
<proteinExistence type="predicted"/>